<evidence type="ECO:0000313" key="2">
    <source>
        <dbReference type="WBParaSite" id="nRc.2.0.1.t01195-RA"/>
    </source>
</evidence>
<evidence type="ECO:0000313" key="1">
    <source>
        <dbReference type="Proteomes" id="UP000887565"/>
    </source>
</evidence>
<keyword evidence="1" id="KW-1185">Reference proteome</keyword>
<organism evidence="1 2">
    <name type="scientific">Romanomermis culicivorax</name>
    <name type="common">Nematode worm</name>
    <dbReference type="NCBI Taxonomy" id="13658"/>
    <lineage>
        <taxon>Eukaryota</taxon>
        <taxon>Metazoa</taxon>
        <taxon>Ecdysozoa</taxon>
        <taxon>Nematoda</taxon>
        <taxon>Enoplea</taxon>
        <taxon>Dorylaimia</taxon>
        <taxon>Mermithida</taxon>
        <taxon>Mermithoidea</taxon>
        <taxon>Mermithidae</taxon>
        <taxon>Romanomermis</taxon>
    </lineage>
</organism>
<reference evidence="2" key="1">
    <citation type="submission" date="2022-11" db="UniProtKB">
        <authorList>
            <consortium name="WormBaseParasite"/>
        </authorList>
    </citation>
    <scope>IDENTIFICATION</scope>
</reference>
<dbReference type="WBParaSite" id="nRc.2.0.1.t01195-RA">
    <property type="protein sequence ID" value="nRc.2.0.1.t01195-RA"/>
    <property type="gene ID" value="nRc.2.0.1.g01195"/>
</dbReference>
<dbReference type="AlphaFoldDB" id="A0A915HHW7"/>
<dbReference type="Proteomes" id="UP000887565">
    <property type="component" value="Unplaced"/>
</dbReference>
<sequence>RIAIGFPKKKHFCETPRKVRIVDEVRRPVSDRPRPSVCAIFSIDSRGHLFSNTRVECVEFLMNSGQDHHQKTFSSGKFWLLCPITGDDSGKRNEQLYQISANSSQLFNRQWMSVIRRSRFLQKGGNIRIYCPTMPDIQCSHEARSFTPEWAGLRGPAAAPATVDPSFPGAPFGPGMPGRPTCPFWPLGPLPPAADGPI</sequence>
<name>A0A915HHW7_ROMCU</name>
<accession>A0A915HHW7</accession>
<protein>
    <submittedName>
        <fullName evidence="2">Uncharacterized protein</fullName>
    </submittedName>
</protein>
<proteinExistence type="predicted"/>